<dbReference type="OrthoDB" id="4864618at2"/>
<feature type="transmembrane region" description="Helical" evidence="2">
    <location>
        <begin position="94"/>
        <end position="112"/>
    </location>
</feature>
<feature type="compositionally biased region" description="Low complexity" evidence="1">
    <location>
        <begin position="288"/>
        <end position="305"/>
    </location>
</feature>
<dbReference type="AlphaFoldDB" id="A0A543I1G6"/>
<keyword evidence="2" id="KW-1133">Transmembrane helix</keyword>
<evidence type="ECO:0008006" key="5">
    <source>
        <dbReference type="Google" id="ProtNLM"/>
    </source>
</evidence>
<evidence type="ECO:0000256" key="2">
    <source>
        <dbReference type="SAM" id="Phobius"/>
    </source>
</evidence>
<keyword evidence="4" id="KW-1185">Reference proteome</keyword>
<dbReference type="RefSeq" id="WP_141842027.1">
    <property type="nucleotide sequence ID" value="NZ_VFPM01000001.1"/>
</dbReference>
<keyword evidence="2" id="KW-0812">Transmembrane</keyword>
<keyword evidence="2" id="KW-0472">Membrane</keyword>
<organism evidence="3 4">
    <name type="scientific">Humibacillus xanthopallidus</name>
    <dbReference type="NCBI Taxonomy" id="412689"/>
    <lineage>
        <taxon>Bacteria</taxon>
        <taxon>Bacillati</taxon>
        <taxon>Actinomycetota</taxon>
        <taxon>Actinomycetes</taxon>
        <taxon>Micrococcales</taxon>
        <taxon>Intrasporangiaceae</taxon>
        <taxon>Humibacillus</taxon>
    </lineage>
</organism>
<name>A0A543I1G6_9MICO</name>
<feature type="compositionally biased region" description="Low complexity" evidence="1">
    <location>
        <begin position="338"/>
        <end position="352"/>
    </location>
</feature>
<protein>
    <recommendedName>
        <fullName evidence="5">DUF5667 domain-containing protein</fullName>
    </recommendedName>
</protein>
<evidence type="ECO:0000256" key="1">
    <source>
        <dbReference type="SAM" id="MobiDB-lite"/>
    </source>
</evidence>
<dbReference type="Proteomes" id="UP000316747">
    <property type="component" value="Unassembled WGS sequence"/>
</dbReference>
<accession>A0A543I1G6</accession>
<feature type="region of interest" description="Disordered" evidence="1">
    <location>
        <begin position="286"/>
        <end position="352"/>
    </location>
</feature>
<comment type="caution">
    <text evidence="3">The sequence shown here is derived from an EMBL/GenBank/DDBJ whole genome shotgun (WGS) entry which is preliminary data.</text>
</comment>
<reference evidence="3 4" key="1">
    <citation type="submission" date="2019-06" db="EMBL/GenBank/DDBJ databases">
        <title>Genome sequencing of plant associated microbes to promote plant fitness in Sorghum bicolor and Oryza sativa.</title>
        <authorList>
            <person name="Coleman-Derr D."/>
        </authorList>
    </citation>
    <scope>NUCLEOTIDE SEQUENCE [LARGE SCALE GENOMIC DNA]</scope>
    <source>
        <strain evidence="3 4">KV-663</strain>
    </source>
</reference>
<sequence length="415" mass="41840">MQFGANADGALLQHALEGRPVDDPEIVPLVAVVREVEAMDSSGLAPRPDFVAALRQRLLDEPPAGAHGAPADGAPDDDRNPGPAVVRFGHRSRILVAAAAVLLVLAGGLGALSRSALPGDTLYPVRQLLDRVALEFQREPLELGLTHLAQAREHVSDTDQLLVRARDGAAVAGRDSTIRTPAPDLDTDLSTALDAATQSSTEGHSVLLDAYRTLRKGEALTALADYYAEVVPAVDALRERTLPPAATVAWQRLHDVLARDSDSTLRELATCTVCGDASARARSLLSRETATTTSPGTTAPEATSTLAPGSTPARGSATSTRVPAGSRDPGSAGGPDGSGAASSSPAGSVRLPSVSVTSTGVSAGSGGVTVPGATVSLPGVGVNTSGATVGGGGVTLPGATVSVPTVTVPLPAPLP</sequence>
<gene>
    <name evidence="3" type="ORF">FBY41_0741</name>
</gene>
<feature type="compositionally biased region" description="Low complexity" evidence="1">
    <location>
        <begin position="62"/>
        <end position="73"/>
    </location>
</feature>
<evidence type="ECO:0000313" key="3">
    <source>
        <dbReference type="EMBL" id="TQM64375.1"/>
    </source>
</evidence>
<feature type="region of interest" description="Disordered" evidence="1">
    <location>
        <begin position="61"/>
        <end position="82"/>
    </location>
</feature>
<proteinExistence type="predicted"/>
<dbReference type="EMBL" id="VFPM01000001">
    <property type="protein sequence ID" value="TQM64375.1"/>
    <property type="molecule type" value="Genomic_DNA"/>
</dbReference>
<evidence type="ECO:0000313" key="4">
    <source>
        <dbReference type="Proteomes" id="UP000316747"/>
    </source>
</evidence>